<dbReference type="RefSeq" id="XP_033571142.1">
    <property type="nucleotide sequence ID" value="XM_033714508.1"/>
</dbReference>
<evidence type="ECO:0000313" key="2">
    <source>
        <dbReference type="Proteomes" id="UP000504636"/>
    </source>
</evidence>
<reference evidence="3" key="3">
    <citation type="submission" date="2025-04" db="UniProtKB">
        <authorList>
            <consortium name="RefSeq"/>
        </authorList>
    </citation>
    <scope>IDENTIFICATION</scope>
    <source>
        <strain evidence="3">CBS 304.34</strain>
    </source>
</reference>
<dbReference type="EMBL" id="MU003714">
    <property type="protein sequence ID" value="KAF2804178.1"/>
    <property type="molecule type" value="Genomic_DNA"/>
</dbReference>
<protein>
    <submittedName>
        <fullName evidence="1 3">Uncharacterized protein</fullName>
    </submittedName>
</protein>
<feature type="non-terminal residue" evidence="1">
    <location>
        <position position="1"/>
    </location>
</feature>
<organism evidence="1">
    <name type="scientific">Mytilinidion resinicola</name>
    <dbReference type="NCBI Taxonomy" id="574789"/>
    <lineage>
        <taxon>Eukaryota</taxon>
        <taxon>Fungi</taxon>
        <taxon>Dikarya</taxon>
        <taxon>Ascomycota</taxon>
        <taxon>Pezizomycotina</taxon>
        <taxon>Dothideomycetes</taxon>
        <taxon>Pleosporomycetidae</taxon>
        <taxon>Mytilinidiales</taxon>
        <taxon>Mytilinidiaceae</taxon>
        <taxon>Mytilinidion</taxon>
    </lineage>
</organism>
<dbReference type="AlphaFoldDB" id="A0A6A6Y6M3"/>
<dbReference type="GeneID" id="54455401"/>
<reference evidence="3" key="2">
    <citation type="submission" date="2020-04" db="EMBL/GenBank/DDBJ databases">
        <authorList>
            <consortium name="NCBI Genome Project"/>
        </authorList>
    </citation>
    <scope>NUCLEOTIDE SEQUENCE</scope>
    <source>
        <strain evidence="3">CBS 304.34</strain>
    </source>
</reference>
<keyword evidence="2" id="KW-1185">Reference proteome</keyword>
<name>A0A6A6Y6M3_9PEZI</name>
<dbReference type="Proteomes" id="UP000504636">
    <property type="component" value="Unplaced"/>
</dbReference>
<evidence type="ECO:0000313" key="1">
    <source>
        <dbReference type="EMBL" id="KAF2804178.1"/>
    </source>
</evidence>
<evidence type="ECO:0000313" key="3">
    <source>
        <dbReference type="RefSeq" id="XP_033571142.1"/>
    </source>
</evidence>
<reference evidence="1 3" key="1">
    <citation type="journal article" date="2020" name="Stud. Mycol.">
        <title>101 Dothideomycetes genomes: a test case for predicting lifestyles and emergence of pathogens.</title>
        <authorList>
            <person name="Haridas S."/>
            <person name="Albert R."/>
            <person name="Binder M."/>
            <person name="Bloem J."/>
            <person name="Labutti K."/>
            <person name="Salamov A."/>
            <person name="Andreopoulos B."/>
            <person name="Baker S."/>
            <person name="Barry K."/>
            <person name="Bills G."/>
            <person name="Bluhm B."/>
            <person name="Cannon C."/>
            <person name="Castanera R."/>
            <person name="Culley D."/>
            <person name="Daum C."/>
            <person name="Ezra D."/>
            <person name="Gonzalez J."/>
            <person name="Henrissat B."/>
            <person name="Kuo A."/>
            <person name="Liang C."/>
            <person name="Lipzen A."/>
            <person name="Lutzoni F."/>
            <person name="Magnuson J."/>
            <person name="Mondo S."/>
            <person name="Nolan M."/>
            <person name="Ohm R."/>
            <person name="Pangilinan J."/>
            <person name="Park H.-J."/>
            <person name="Ramirez L."/>
            <person name="Alfaro M."/>
            <person name="Sun H."/>
            <person name="Tritt A."/>
            <person name="Yoshinaga Y."/>
            <person name="Zwiers L.-H."/>
            <person name="Turgeon B."/>
            <person name="Goodwin S."/>
            <person name="Spatafora J."/>
            <person name="Crous P."/>
            <person name="Grigoriev I."/>
        </authorList>
    </citation>
    <scope>NUCLEOTIDE SEQUENCE</scope>
    <source>
        <strain evidence="1 3">CBS 304.34</strain>
    </source>
</reference>
<proteinExistence type="predicted"/>
<dbReference type="OrthoDB" id="409136at2759"/>
<accession>A0A6A6Y6M3</accession>
<sequence>KIGRNCCWEATGPARETFVKLGPEIKSCLDKRSEPLPSWVTYSVYMIGNSPKTASPTIVFCSSDSSLRREIRKIVKESGLL</sequence>
<feature type="non-terminal residue" evidence="1">
    <location>
        <position position="81"/>
    </location>
</feature>
<gene>
    <name evidence="1 3" type="ORF">BDZ99DRAFT_350622</name>
</gene>